<evidence type="ECO:0000256" key="3">
    <source>
        <dbReference type="SAM" id="Phobius"/>
    </source>
</evidence>
<evidence type="ECO:0000256" key="1">
    <source>
        <dbReference type="ARBA" id="ARBA00007447"/>
    </source>
</evidence>
<evidence type="ECO:0000313" key="7">
    <source>
        <dbReference type="Proteomes" id="UP000054144"/>
    </source>
</evidence>
<protein>
    <submittedName>
        <fullName evidence="6">Acid protease</fullName>
    </submittedName>
</protein>
<organism evidence="6 7">
    <name type="scientific">Fistulina hepatica ATCC 64428</name>
    <dbReference type="NCBI Taxonomy" id="1128425"/>
    <lineage>
        <taxon>Eukaryota</taxon>
        <taxon>Fungi</taxon>
        <taxon>Dikarya</taxon>
        <taxon>Basidiomycota</taxon>
        <taxon>Agaricomycotina</taxon>
        <taxon>Agaricomycetes</taxon>
        <taxon>Agaricomycetidae</taxon>
        <taxon>Agaricales</taxon>
        <taxon>Fistulinaceae</taxon>
        <taxon>Fistulina</taxon>
    </lineage>
</organism>
<reference evidence="6 7" key="1">
    <citation type="journal article" date="2015" name="Fungal Genet. Biol.">
        <title>Evolution of novel wood decay mechanisms in Agaricales revealed by the genome sequences of Fistulina hepatica and Cylindrobasidium torrendii.</title>
        <authorList>
            <person name="Floudas D."/>
            <person name="Held B.W."/>
            <person name="Riley R."/>
            <person name="Nagy L.G."/>
            <person name="Koehler G."/>
            <person name="Ransdell A.S."/>
            <person name="Younus H."/>
            <person name="Chow J."/>
            <person name="Chiniquy J."/>
            <person name="Lipzen A."/>
            <person name="Tritt A."/>
            <person name="Sun H."/>
            <person name="Haridas S."/>
            <person name="LaButti K."/>
            <person name="Ohm R.A."/>
            <person name="Kues U."/>
            <person name="Blanchette R.A."/>
            <person name="Grigoriev I.V."/>
            <person name="Minto R.E."/>
            <person name="Hibbett D.S."/>
        </authorList>
    </citation>
    <scope>NUCLEOTIDE SEQUENCE [LARGE SCALE GENOMIC DNA]</scope>
    <source>
        <strain evidence="6 7">ATCC 64428</strain>
    </source>
</reference>
<keyword evidence="7" id="KW-1185">Reference proteome</keyword>
<evidence type="ECO:0000259" key="5">
    <source>
        <dbReference type="PROSITE" id="PS51767"/>
    </source>
</evidence>
<feature type="domain" description="Peptidase A1" evidence="5">
    <location>
        <begin position="38"/>
        <end position="376"/>
    </location>
</feature>
<dbReference type="InterPro" id="IPR001461">
    <property type="entry name" value="Aspartic_peptidase_A1"/>
</dbReference>
<sequence length="552" mass="60287">MLQLLLGLAVATFAPAAHAYEHSASLSSLWPRDLEGLWKREGSSNPSTVRIPLTVDNAGTYAIAVNMPQGYQRRPSRSYRACRYNSSESTTVEYESGLQNVTIPEGSMIDAGLIREDCFMRTENGSAWKYLNQTIVETVSGSSFLASQSSIGGALGLGTNSRDDDFSATIYHGWLEDHPTRTNFSFGMALNSWTVDSGSSADGGRLDWVAPDPAAYVGEPTYKSMIMMNSSVDYDWVVDVDAWECEYDDEYLSQSGGGMTGIFDPYYPYIYFPTGSAQSVYARISGSKIAMEGNDTIMWSLPCDTRIRLSITFNDMSFNVTEEVLVLQNTNGGCVGAIQGWSDTTDDAYLFGSTFISSVYLIFIISSSSQGTMGIAPRAQASSSNSMSKGAMAGTIIGSIVALALIVFIGMYIYYLRKRDKREAGEDGEEKEIIPFNIHPTINMLPSPQSSPLNTASPYQPYNSGQPTTLSLQSGSAAPSHVYPAEEEPPPYFRPMDELILEQTSEQPPQQPSDSPTEAQAQREQRDVGVRTAAAGMALRDAKRAYLRDLDS</sequence>
<dbReference type="InterPro" id="IPR021109">
    <property type="entry name" value="Peptidase_aspartic_dom_sf"/>
</dbReference>
<dbReference type="AlphaFoldDB" id="A0A0D7A5Q8"/>
<dbReference type="GO" id="GO:0006508">
    <property type="term" value="P:proteolysis"/>
    <property type="evidence" value="ECO:0007669"/>
    <property type="project" value="UniProtKB-KW"/>
</dbReference>
<keyword evidence="6" id="KW-0378">Hydrolase</keyword>
<proteinExistence type="inferred from homology"/>
<feature type="compositionally biased region" description="Low complexity" evidence="2">
    <location>
        <begin position="502"/>
        <end position="518"/>
    </location>
</feature>
<feature type="transmembrane region" description="Helical" evidence="3">
    <location>
        <begin position="390"/>
        <end position="415"/>
    </location>
</feature>
<feature type="signal peptide" evidence="4">
    <location>
        <begin position="1"/>
        <end position="19"/>
    </location>
</feature>
<dbReference type="EMBL" id="KN882046">
    <property type="protein sequence ID" value="KIY45724.1"/>
    <property type="molecule type" value="Genomic_DNA"/>
</dbReference>
<evidence type="ECO:0000256" key="4">
    <source>
        <dbReference type="SAM" id="SignalP"/>
    </source>
</evidence>
<dbReference type="Gene3D" id="2.40.70.10">
    <property type="entry name" value="Acid Proteases"/>
    <property type="match status" value="1"/>
</dbReference>
<keyword evidence="4" id="KW-0732">Signal</keyword>
<keyword evidence="6" id="KW-0645">Protease</keyword>
<dbReference type="OrthoDB" id="2563011at2759"/>
<dbReference type="PROSITE" id="PS51767">
    <property type="entry name" value="PEPTIDASE_A1"/>
    <property type="match status" value="1"/>
</dbReference>
<dbReference type="PANTHER" id="PTHR47966:SF51">
    <property type="entry name" value="BETA-SITE APP-CLEAVING ENZYME, ISOFORM A-RELATED"/>
    <property type="match status" value="1"/>
</dbReference>
<feature type="compositionally biased region" description="Polar residues" evidence="2">
    <location>
        <begin position="444"/>
        <end position="477"/>
    </location>
</feature>
<evidence type="ECO:0000256" key="2">
    <source>
        <dbReference type="SAM" id="MobiDB-lite"/>
    </source>
</evidence>
<dbReference type="Proteomes" id="UP000054144">
    <property type="component" value="Unassembled WGS sequence"/>
</dbReference>
<feature type="chain" id="PRO_5002315974" evidence="4">
    <location>
        <begin position="20"/>
        <end position="552"/>
    </location>
</feature>
<dbReference type="InterPro" id="IPR033121">
    <property type="entry name" value="PEPTIDASE_A1"/>
</dbReference>
<evidence type="ECO:0000313" key="6">
    <source>
        <dbReference type="EMBL" id="KIY45724.1"/>
    </source>
</evidence>
<keyword evidence="3" id="KW-0472">Membrane</keyword>
<dbReference type="PANTHER" id="PTHR47966">
    <property type="entry name" value="BETA-SITE APP-CLEAVING ENZYME, ISOFORM A-RELATED"/>
    <property type="match status" value="1"/>
</dbReference>
<comment type="similarity">
    <text evidence="1">Belongs to the peptidase A1 family.</text>
</comment>
<feature type="region of interest" description="Disordered" evidence="2">
    <location>
        <begin position="439"/>
        <end position="536"/>
    </location>
</feature>
<dbReference type="GO" id="GO:0004190">
    <property type="term" value="F:aspartic-type endopeptidase activity"/>
    <property type="evidence" value="ECO:0007669"/>
    <property type="project" value="InterPro"/>
</dbReference>
<keyword evidence="3" id="KW-1133">Transmembrane helix</keyword>
<gene>
    <name evidence="6" type="ORF">FISHEDRAFT_60866</name>
</gene>
<dbReference type="Pfam" id="PF00026">
    <property type="entry name" value="Asp"/>
    <property type="match status" value="1"/>
</dbReference>
<keyword evidence="3" id="KW-0812">Transmembrane</keyword>
<dbReference type="SUPFAM" id="SSF50630">
    <property type="entry name" value="Acid proteases"/>
    <property type="match status" value="1"/>
</dbReference>
<accession>A0A0D7A5Q8</accession>
<name>A0A0D7A5Q8_9AGAR</name>